<proteinExistence type="predicted"/>
<dbReference type="AlphaFoldDB" id="A0A6G0YB54"/>
<comment type="caution">
    <text evidence="1">The sequence shown here is derived from an EMBL/GenBank/DDBJ whole genome shotgun (WGS) entry which is preliminary data.</text>
</comment>
<gene>
    <name evidence="1" type="ORF">FWK35_00018634</name>
</gene>
<dbReference type="EMBL" id="VUJU01004993">
    <property type="protein sequence ID" value="KAF0752614.1"/>
    <property type="molecule type" value="Genomic_DNA"/>
</dbReference>
<evidence type="ECO:0000313" key="2">
    <source>
        <dbReference type="Proteomes" id="UP000478052"/>
    </source>
</evidence>
<evidence type="ECO:0000313" key="1">
    <source>
        <dbReference type="EMBL" id="KAF0752614.1"/>
    </source>
</evidence>
<sequence>MLKSISNSVPCRINLGHTLVFKIQLQMVSRFLKQDGLRSDLEISPAQNFRSAIHFSYLFHQSMPDELKNISFLVSWLKPLYSKGFDSHFYAHEVKDNTNTYDQIGCYINQIPDSTSSVTRILQIEKKPSKHGSLLPDTIRAILVGPSASGKTNTI</sequence>
<accession>A0A6G0YB54</accession>
<reference evidence="1 2" key="1">
    <citation type="submission" date="2019-08" db="EMBL/GenBank/DDBJ databases">
        <title>Whole genome of Aphis craccivora.</title>
        <authorList>
            <person name="Voronova N.V."/>
            <person name="Shulinski R.S."/>
            <person name="Bandarenka Y.V."/>
            <person name="Zhorov D.G."/>
            <person name="Warner D."/>
        </authorList>
    </citation>
    <scope>NUCLEOTIDE SEQUENCE [LARGE SCALE GENOMIC DNA]</scope>
    <source>
        <strain evidence="1">180601</strain>
        <tissue evidence="1">Whole Body</tissue>
    </source>
</reference>
<name>A0A6G0YB54_APHCR</name>
<keyword evidence="2" id="KW-1185">Reference proteome</keyword>
<organism evidence="1 2">
    <name type="scientific">Aphis craccivora</name>
    <name type="common">Cowpea aphid</name>
    <dbReference type="NCBI Taxonomy" id="307492"/>
    <lineage>
        <taxon>Eukaryota</taxon>
        <taxon>Metazoa</taxon>
        <taxon>Ecdysozoa</taxon>
        <taxon>Arthropoda</taxon>
        <taxon>Hexapoda</taxon>
        <taxon>Insecta</taxon>
        <taxon>Pterygota</taxon>
        <taxon>Neoptera</taxon>
        <taxon>Paraneoptera</taxon>
        <taxon>Hemiptera</taxon>
        <taxon>Sternorrhyncha</taxon>
        <taxon>Aphidomorpha</taxon>
        <taxon>Aphidoidea</taxon>
        <taxon>Aphididae</taxon>
        <taxon>Aphidini</taxon>
        <taxon>Aphis</taxon>
        <taxon>Aphis</taxon>
    </lineage>
</organism>
<protein>
    <submittedName>
        <fullName evidence="1">Uncharacterized protein</fullName>
    </submittedName>
</protein>
<dbReference type="Proteomes" id="UP000478052">
    <property type="component" value="Unassembled WGS sequence"/>
</dbReference>